<dbReference type="InterPro" id="IPR036465">
    <property type="entry name" value="vWFA_dom_sf"/>
</dbReference>
<dbReference type="InterPro" id="IPR018247">
    <property type="entry name" value="EF_Hand_1_Ca_BS"/>
</dbReference>
<gene>
    <name evidence="5" type="ORF">ACJMK2_043697</name>
</gene>
<accession>A0ABD3VZ17</accession>
<dbReference type="AlphaFoldDB" id="A0ABD3VZ17"/>
<evidence type="ECO:0000259" key="2">
    <source>
        <dbReference type="PROSITE" id="PS50234"/>
    </source>
</evidence>
<dbReference type="Pfam" id="PF06701">
    <property type="entry name" value="MIB_HERC2"/>
    <property type="match status" value="1"/>
</dbReference>
<dbReference type="Pfam" id="PF13519">
    <property type="entry name" value="VWA_2"/>
    <property type="match status" value="1"/>
</dbReference>
<feature type="domain" description="VWFA" evidence="2">
    <location>
        <begin position="384"/>
        <end position="603"/>
    </location>
</feature>
<evidence type="ECO:0000256" key="1">
    <source>
        <dbReference type="SAM" id="MobiDB-lite"/>
    </source>
</evidence>
<feature type="region of interest" description="Disordered" evidence="1">
    <location>
        <begin position="191"/>
        <end position="217"/>
    </location>
</feature>
<dbReference type="PANTHER" id="PTHR24202">
    <property type="entry name" value="E3 UBIQUITIN-PROTEIN LIGASE MIB2"/>
    <property type="match status" value="1"/>
</dbReference>
<feature type="domain" description="MIB/HERC2" evidence="4">
    <location>
        <begin position="717"/>
        <end position="789"/>
    </location>
</feature>
<name>A0ABD3VZ17_SINWO</name>
<keyword evidence="6" id="KW-1185">Reference proteome</keyword>
<dbReference type="PROSITE" id="PS50234">
    <property type="entry name" value="VWFA"/>
    <property type="match status" value="1"/>
</dbReference>
<dbReference type="EMBL" id="JBJQND010000009">
    <property type="protein sequence ID" value="KAL3866396.1"/>
    <property type="molecule type" value="Genomic_DNA"/>
</dbReference>
<feature type="region of interest" description="Disordered" evidence="1">
    <location>
        <begin position="288"/>
        <end position="336"/>
    </location>
</feature>
<evidence type="ECO:0000259" key="3">
    <source>
        <dbReference type="PROSITE" id="PS50918"/>
    </source>
</evidence>
<dbReference type="PROSITE" id="PS00018">
    <property type="entry name" value="EF_HAND_1"/>
    <property type="match status" value="1"/>
</dbReference>
<dbReference type="SMART" id="SM00327">
    <property type="entry name" value="VWA"/>
    <property type="match status" value="1"/>
</dbReference>
<feature type="domain" description="MIB/HERC2" evidence="4">
    <location>
        <begin position="646"/>
        <end position="716"/>
    </location>
</feature>
<feature type="region of interest" description="Disordered" evidence="1">
    <location>
        <begin position="1"/>
        <end position="23"/>
    </location>
</feature>
<dbReference type="InterPro" id="IPR004170">
    <property type="entry name" value="WWE_dom"/>
</dbReference>
<dbReference type="Pfam" id="PF02825">
    <property type="entry name" value="WWE"/>
    <property type="match status" value="1"/>
</dbReference>
<dbReference type="SUPFAM" id="SSF53300">
    <property type="entry name" value="vWA-like"/>
    <property type="match status" value="1"/>
</dbReference>
<protein>
    <submittedName>
        <fullName evidence="5">Uncharacterized protein</fullName>
    </submittedName>
</protein>
<dbReference type="InterPro" id="IPR037197">
    <property type="entry name" value="WWE_dom_sf"/>
</dbReference>
<dbReference type="InterPro" id="IPR010606">
    <property type="entry name" value="Mib_Herc2"/>
</dbReference>
<evidence type="ECO:0000313" key="6">
    <source>
        <dbReference type="Proteomes" id="UP001634394"/>
    </source>
</evidence>
<evidence type="ECO:0000259" key="4">
    <source>
        <dbReference type="PROSITE" id="PS51416"/>
    </source>
</evidence>
<sequence length="861" mass="96373">MMSDHARNYNDLKSYPSKDRDLQNADTAVPNWGSELENVCYQLEELRRSQNDQYGEVNQVLVQLTMKVDQLMSAMQQIQLFLQKVLTIQGSPADQGTMIPSVLESQTAVQTKFSQDIPSTHQPRGTVQSKLLNGILSTQQSERHVELVDHLQQSTEYFLSHNREYTDPVSPHQASKRNDFSREINFGFKLPDHRRDMYPDSTSEPIDVSHLKPGRCTSQEDDNRFSFFSKFTPGGLVMQQNNKTAASSTYQNDHGMDDNRRDPESHMGYPRPKRVEYGKLGNRLYLRGGQPPVLLSPDQTNHGGKSEELVPSTPKTTKPKESSLPSQSQPMRKIEDEVVLEEREVSDMDEDEEDQVDESEIKKLITEEALKARKCTDTKSQGLDTVLCIDCSHSMKGNVFSQLTQGIIEFSDGLEKAAIEHGLEENLALVCFGKKNSILQHLTNDFGKVLDVIETILPDGPSPLRLGLMLASTEITVRGGNLKMSHLTTKPRIILISDGIATDEKNLTGPDSNETNQKVRDQVLKAVRDIATIVDSITCIPVGSCDFTLLNAIADAGHGKIASIDEMGRLSRFFRKQYIANDVFKKSDRGSASLSQDQLKRQILELGGVSEFDETDIADIISILRSNFPKRLLDSGPIINMSPPTFQKTAPEPIKVGNRVRRTIEWKTDTKDLSDVGTVVAVKKTGLITVHWDSEVQTKCKYGAEGVYEVRIVEEPRIIAKNEKIAVGVLVKRGPSWRWGDQDGGEGNLGTVIAISDKGQVNVAWTGGQQGNYRYGYSGKYDLEISSPDIVSKGPVWELQNADGTWEQFPEYSLESIEQAFDGNNGTMLLTVEKKMYRLVFSSMEARDLSNQQSYKIRRIV</sequence>
<dbReference type="Gene3D" id="3.40.50.410">
    <property type="entry name" value="von Willebrand factor, type A domain"/>
    <property type="match status" value="1"/>
</dbReference>
<dbReference type="InterPro" id="IPR002035">
    <property type="entry name" value="VWF_A"/>
</dbReference>
<proteinExistence type="predicted"/>
<dbReference type="SUPFAM" id="SSF117839">
    <property type="entry name" value="WWE domain"/>
    <property type="match status" value="1"/>
</dbReference>
<dbReference type="CDD" id="cd00198">
    <property type="entry name" value="vWFA"/>
    <property type="match status" value="1"/>
</dbReference>
<dbReference type="PANTHER" id="PTHR24202:SF4">
    <property type="entry name" value="E3 UBIQUITIN-PROTEIN LIGASE MIB2-RELATED"/>
    <property type="match status" value="1"/>
</dbReference>
<feature type="region of interest" description="Disordered" evidence="1">
    <location>
        <begin position="244"/>
        <end position="275"/>
    </location>
</feature>
<feature type="domain" description="WWE" evidence="3">
    <location>
        <begin position="783"/>
        <end position="859"/>
    </location>
</feature>
<dbReference type="Gene3D" id="3.30.720.50">
    <property type="match status" value="1"/>
</dbReference>
<organism evidence="5 6">
    <name type="scientific">Sinanodonta woodiana</name>
    <name type="common">Chinese pond mussel</name>
    <name type="synonym">Anodonta woodiana</name>
    <dbReference type="NCBI Taxonomy" id="1069815"/>
    <lineage>
        <taxon>Eukaryota</taxon>
        <taxon>Metazoa</taxon>
        <taxon>Spiralia</taxon>
        <taxon>Lophotrochozoa</taxon>
        <taxon>Mollusca</taxon>
        <taxon>Bivalvia</taxon>
        <taxon>Autobranchia</taxon>
        <taxon>Heteroconchia</taxon>
        <taxon>Palaeoheterodonta</taxon>
        <taxon>Unionida</taxon>
        <taxon>Unionoidea</taxon>
        <taxon>Unionidae</taxon>
        <taxon>Unioninae</taxon>
        <taxon>Sinanodonta</taxon>
    </lineage>
</organism>
<dbReference type="PROSITE" id="PS50918">
    <property type="entry name" value="WWE"/>
    <property type="match status" value="1"/>
</dbReference>
<evidence type="ECO:0000313" key="5">
    <source>
        <dbReference type="EMBL" id="KAL3866396.1"/>
    </source>
</evidence>
<feature type="compositionally biased region" description="Basic and acidic residues" evidence="1">
    <location>
        <begin position="254"/>
        <end position="265"/>
    </location>
</feature>
<dbReference type="Gene3D" id="2.30.30.40">
    <property type="entry name" value="SH3 Domains"/>
    <property type="match status" value="2"/>
</dbReference>
<comment type="caution">
    <text evidence="5">The sequence shown here is derived from an EMBL/GenBank/DDBJ whole genome shotgun (WGS) entry which is preliminary data.</text>
</comment>
<dbReference type="SUPFAM" id="SSF159034">
    <property type="entry name" value="Mib/herc2 domain-like"/>
    <property type="match status" value="2"/>
</dbReference>
<dbReference type="PROSITE" id="PS51416">
    <property type="entry name" value="MIB_HERC2"/>
    <property type="match status" value="2"/>
</dbReference>
<reference evidence="5 6" key="1">
    <citation type="submission" date="2024-11" db="EMBL/GenBank/DDBJ databases">
        <title>Chromosome-level genome assembly of the freshwater bivalve Anodonta woodiana.</title>
        <authorList>
            <person name="Chen X."/>
        </authorList>
    </citation>
    <scope>NUCLEOTIDE SEQUENCE [LARGE SCALE GENOMIC DNA]</scope>
    <source>
        <strain evidence="5">MN2024</strain>
        <tissue evidence="5">Gills</tissue>
    </source>
</reference>
<dbReference type="InterPro" id="IPR037252">
    <property type="entry name" value="Mib_Herc2_sf"/>
</dbReference>
<dbReference type="Proteomes" id="UP001634394">
    <property type="component" value="Unassembled WGS sequence"/>
</dbReference>